<name>A0AAV7P7C8_PLEWA</name>
<dbReference type="EMBL" id="JANPWB010000011">
    <property type="protein sequence ID" value="KAJ1123629.1"/>
    <property type="molecule type" value="Genomic_DNA"/>
</dbReference>
<organism evidence="1 2">
    <name type="scientific">Pleurodeles waltl</name>
    <name type="common">Iberian ribbed newt</name>
    <dbReference type="NCBI Taxonomy" id="8319"/>
    <lineage>
        <taxon>Eukaryota</taxon>
        <taxon>Metazoa</taxon>
        <taxon>Chordata</taxon>
        <taxon>Craniata</taxon>
        <taxon>Vertebrata</taxon>
        <taxon>Euteleostomi</taxon>
        <taxon>Amphibia</taxon>
        <taxon>Batrachia</taxon>
        <taxon>Caudata</taxon>
        <taxon>Salamandroidea</taxon>
        <taxon>Salamandridae</taxon>
        <taxon>Pleurodelinae</taxon>
        <taxon>Pleurodeles</taxon>
    </lineage>
</organism>
<dbReference type="Proteomes" id="UP001066276">
    <property type="component" value="Chromosome 7"/>
</dbReference>
<sequence>MGATVTGVPTTKRSRVVKVERGRDARGARDWRRASGSEWSEAPERLGVRLFRLGPAAVTQGCGSEEEQEQRLAGPGGGWPSPELCHRLRLRQQELMDLVYNKAKAYALTTQCHLYDVGDKANKLIAWLARRHRGDFG</sequence>
<accession>A0AAV7P7C8</accession>
<keyword evidence="2" id="KW-1185">Reference proteome</keyword>
<gene>
    <name evidence="1" type="ORF">NDU88_002097</name>
</gene>
<comment type="caution">
    <text evidence="1">The sequence shown here is derived from an EMBL/GenBank/DDBJ whole genome shotgun (WGS) entry which is preliminary data.</text>
</comment>
<evidence type="ECO:0000313" key="1">
    <source>
        <dbReference type="EMBL" id="KAJ1123629.1"/>
    </source>
</evidence>
<reference evidence="1" key="1">
    <citation type="journal article" date="2022" name="bioRxiv">
        <title>Sequencing and chromosome-scale assembly of the giantPleurodeles waltlgenome.</title>
        <authorList>
            <person name="Brown T."/>
            <person name="Elewa A."/>
            <person name="Iarovenko S."/>
            <person name="Subramanian E."/>
            <person name="Araus A.J."/>
            <person name="Petzold A."/>
            <person name="Susuki M."/>
            <person name="Suzuki K.-i.T."/>
            <person name="Hayashi T."/>
            <person name="Toyoda A."/>
            <person name="Oliveira C."/>
            <person name="Osipova E."/>
            <person name="Leigh N.D."/>
            <person name="Simon A."/>
            <person name="Yun M.H."/>
        </authorList>
    </citation>
    <scope>NUCLEOTIDE SEQUENCE</scope>
    <source>
        <strain evidence="1">20211129_DDA</strain>
        <tissue evidence="1">Liver</tissue>
    </source>
</reference>
<proteinExistence type="predicted"/>
<dbReference type="AlphaFoldDB" id="A0AAV7P7C8"/>
<evidence type="ECO:0000313" key="2">
    <source>
        <dbReference type="Proteomes" id="UP001066276"/>
    </source>
</evidence>
<protein>
    <submittedName>
        <fullName evidence="1">Uncharacterized protein</fullName>
    </submittedName>
</protein>